<evidence type="ECO:0000313" key="1">
    <source>
        <dbReference type="EMBL" id="KAF2628142.1"/>
    </source>
</evidence>
<comment type="caution">
    <text evidence="1">The sequence shown here is derived from an EMBL/GenBank/DDBJ whole genome shotgun (WGS) entry which is preliminary data.</text>
</comment>
<gene>
    <name evidence="1" type="ORF">BU25DRAFT_467476</name>
</gene>
<protein>
    <submittedName>
        <fullName evidence="1">Uncharacterized protein</fullName>
    </submittedName>
</protein>
<sequence length="578" mass="65064">MKAPAAFQVGIAYQACDQGRLVTDRIALRQQTCVLQKDPRSVLDREKKERYRDSFLRQLRNACGKRDDADKLIESFVQMAETLDAVKAIALHIADNEDIVLTDTDNNQDAGTFHALLHPLSIALLAYRMGGAVNAANTTHFHEWKSQGNSAAGIPDFHAEGDSSDIFDEYRITLVWETHNSRWTRPSGSHNFFLAGADTPQPLMTLSAAGQNNPASPMTIVYNSRKAALWYDCQNTEATRCSISLDFHVNTITNEDLEIFSTPDLIGRQVKEPALSNLITQFPVQDYADAFHRLLFTENSFEPALDMLTLLDVPVQPPQSPGSQDTVMERRYQVWRKANQNSIPAALRGVRDDLPISGIHNNSTGFTKSVCYKALQDVHLSVGMDLVPQSPVDAEREYARRFIRDQPGVSTYRKLVQYEQYMMMPYTSEDLISTSTIREVGHRLKTRCFELTSVGFIDSSFLLPAIGSLSFTLANALDGEKEVTVASEPWVTDESLQLFRTRSLYLFWCADWLARYLGNPQKGLMMVREVQDAVIVKLREDAVHMARVLLRNWVAWALFVDTLPKGGFRVRLPTDCGV</sequence>
<dbReference type="EMBL" id="MU006714">
    <property type="protein sequence ID" value="KAF2628142.1"/>
    <property type="molecule type" value="Genomic_DNA"/>
</dbReference>
<proteinExistence type="predicted"/>
<keyword evidence="2" id="KW-1185">Reference proteome</keyword>
<accession>A0ACB6S2E8</accession>
<organism evidence="1 2">
    <name type="scientific">Macroventuria anomochaeta</name>
    <dbReference type="NCBI Taxonomy" id="301207"/>
    <lineage>
        <taxon>Eukaryota</taxon>
        <taxon>Fungi</taxon>
        <taxon>Dikarya</taxon>
        <taxon>Ascomycota</taxon>
        <taxon>Pezizomycotina</taxon>
        <taxon>Dothideomycetes</taxon>
        <taxon>Pleosporomycetidae</taxon>
        <taxon>Pleosporales</taxon>
        <taxon>Pleosporineae</taxon>
        <taxon>Didymellaceae</taxon>
        <taxon>Macroventuria</taxon>
    </lineage>
</organism>
<name>A0ACB6S2E8_9PLEO</name>
<dbReference type="Proteomes" id="UP000799754">
    <property type="component" value="Unassembled WGS sequence"/>
</dbReference>
<reference evidence="1" key="1">
    <citation type="journal article" date="2020" name="Stud. Mycol.">
        <title>101 Dothideomycetes genomes: a test case for predicting lifestyles and emergence of pathogens.</title>
        <authorList>
            <person name="Haridas S."/>
            <person name="Albert R."/>
            <person name="Binder M."/>
            <person name="Bloem J."/>
            <person name="Labutti K."/>
            <person name="Salamov A."/>
            <person name="Andreopoulos B."/>
            <person name="Baker S."/>
            <person name="Barry K."/>
            <person name="Bills G."/>
            <person name="Bluhm B."/>
            <person name="Cannon C."/>
            <person name="Castanera R."/>
            <person name="Culley D."/>
            <person name="Daum C."/>
            <person name="Ezra D."/>
            <person name="Gonzalez J."/>
            <person name="Henrissat B."/>
            <person name="Kuo A."/>
            <person name="Liang C."/>
            <person name="Lipzen A."/>
            <person name="Lutzoni F."/>
            <person name="Magnuson J."/>
            <person name="Mondo S."/>
            <person name="Nolan M."/>
            <person name="Ohm R."/>
            <person name="Pangilinan J."/>
            <person name="Park H.-J."/>
            <person name="Ramirez L."/>
            <person name="Alfaro M."/>
            <person name="Sun H."/>
            <person name="Tritt A."/>
            <person name="Yoshinaga Y."/>
            <person name="Zwiers L.-H."/>
            <person name="Turgeon B."/>
            <person name="Goodwin S."/>
            <person name="Spatafora J."/>
            <person name="Crous P."/>
            <person name="Grigoriev I."/>
        </authorList>
    </citation>
    <scope>NUCLEOTIDE SEQUENCE</scope>
    <source>
        <strain evidence="1">CBS 525.71</strain>
    </source>
</reference>
<evidence type="ECO:0000313" key="2">
    <source>
        <dbReference type="Proteomes" id="UP000799754"/>
    </source>
</evidence>